<organism evidence="1 2">
    <name type="scientific">Aquella oligotrophica</name>
    <dbReference type="NCBI Taxonomy" id="2067065"/>
    <lineage>
        <taxon>Bacteria</taxon>
        <taxon>Pseudomonadati</taxon>
        <taxon>Pseudomonadota</taxon>
        <taxon>Betaproteobacteria</taxon>
        <taxon>Neisseriales</taxon>
        <taxon>Neisseriaceae</taxon>
        <taxon>Aquella</taxon>
    </lineage>
</organism>
<dbReference type="EMBL" id="CP024847">
    <property type="protein sequence ID" value="AUR52040.1"/>
    <property type="molecule type" value="Genomic_DNA"/>
</dbReference>
<proteinExistence type="predicted"/>
<dbReference type="RefSeq" id="WP_102951336.1">
    <property type="nucleotide sequence ID" value="NZ_CP024847.1"/>
</dbReference>
<accession>A0A2I7N6J4</accession>
<evidence type="ECO:0000313" key="2">
    <source>
        <dbReference type="Proteomes" id="UP000236655"/>
    </source>
</evidence>
<name>A0A2I7N6J4_9NEIS</name>
<reference evidence="2" key="1">
    <citation type="submission" date="2017-11" db="EMBL/GenBank/DDBJ databases">
        <authorList>
            <person name="Chan K.G."/>
            <person name="Lee L.S."/>
        </authorList>
    </citation>
    <scope>NUCLEOTIDE SEQUENCE [LARGE SCALE GENOMIC DNA]</scope>
    <source>
        <strain evidence="2">DSM 100970</strain>
    </source>
</reference>
<evidence type="ECO:0000313" key="1">
    <source>
        <dbReference type="EMBL" id="AUR52040.1"/>
    </source>
</evidence>
<keyword evidence="2" id="KW-1185">Reference proteome</keyword>
<dbReference type="Proteomes" id="UP000236655">
    <property type="component" value="Chromosome"/>
</dbReference>
<protein>
    <submittedName>
        <fullName evidence="1">Uncharacterized protein</fullName>
    </submittedName>
</protein>
<gene>
    <name evidence="1" type="ORF">CUN60_06920</name>
</gene>
<dbReference type="KEGG" id="nba:CUN60_06920"/>
<dbReference type="AlphaFoldDB" id="A0A2I7N6J4"/>
<sequence>MSNNKFSLSVEAKLQGVLDRLPRGTRNRFINLCISMVVFDKKLMNSVYSKLMGIPVNINNLEDNHPFEIEIPPPPVEQALPQLADAAEEPAQKIVTSKDFTFSVKK</sequence>